<sequence length="259" mass="29382">MKTNKFFIVSTAFILVLLSCNKKKYTEVVEVPLPTAQEKITIGMPEDVSAAEGSFLMDKLPYPYDALAPTVSPLTLETHYSKHYLTYTNNFNKAVAGTGLENLSIEEVLAQLDLNNAELRQNAGGYYNHGLYWKSMAPNAGGSPTDTIASVINRDFGSYNDFKTAFKTEASKQFGSAWVWLVVDKAGKLHITSTQNQDNPLMRNAVIKGTPLIALDLWEHAYYLGYQYRRRSYIDSFFNVLNWKKINEMYESATRKKYY</sequence>
<keyword evidence="3 5" id="KW-0479">Metal-binding</keyword>
<accession>A0A2S1LHT5</accession>
<name>A0A2S1LHT5_9FLAO</name>
<dbReference type="KEGG" id="ffa:FFWV33_18400"/>
<dbReference type="Pfam" id="PF00081">
    <property type="entry name" value="Sod_Fe_N"/>
    <property type="match status" value="1"/>
</dbReference>
<dbReference type="SUPFAM" id="SSF54719">
    <property type="entry name" value="Fe,Mn superoxide dismutase (SOD), C-terminal domain"/>
    <property type="match status" value="1"/>
</dbReference>
<evidence type="ECO:0000256" key="4">
    <source>
        <dbReference type="ARBA" id="ARBA00023002"/>
    </source>
</evidence>
<keyword evidence="9" id="KW-1185">Reference proteome</keyword>
<dbReference type="Proteomes" id="UP000244527">
    <property type="component" value="Chromosome"/>
</dbReference>
<evidence type="ECO:0000259" key="7">
    <source>
        <dbReference type="Pfam" id="PF02777"/>
    </source>
</evidence>
<organism evidence="8 9">
    <name type="scientific">Flavobacterium faecale</name>
    <dbReference type="NCBI Taxonomy" id="1355330"/>
    <lineage>
        <taxon>Bacteria</taxon>
        <taxon>Pseudomonadati</taxon>
        <taxon>Bacteroidota</taxon>
        <taxon>Flavobacteriia</taxon>
        <taxon>Flavobacteriales</taxon>
        <taxon>Flavobacteriaceae</taxon>
        <taxon>Flavobacterium</taxon>
    </lineage>
</organism>
<dbReference type="EC" id="1.15.1.1" evidence="2 5"/>
<evidence type="ECO:0000313" key="9">
    <source>
        <dbReference type="Proteomes" id="UP000244527"/>
    </source>
</evidence>
<comment type="function">
    <text evidence="5">Destroys radicals which are normally produced within the cells and which are toxic to biological systems.</text>
</comment>
<dbReference type="AlphaFoldDB" id="A0A2S1LHT5"/>
<dbReference type="GO" id="GO:0005737">
    <property type="term" value="C:cytoplasm"/>
    <property type="evidence" value="ECO:0007669"/>
    <property type="project" value="TreeGrafter"/>
</dbReference>
<evidence type="ECO:0000259" key="6">
    <source>
        <dbReference type="Pfam" id="PF00081"/>
    </source>
</evidence>
<dbReference type="InterPro" id="IPR019833">
    <property type="entry name" value="Mn/Fe_SOD_BS"/>
</dbReference>
<evidence type="ECO:0000313" key="8">
    <source>
        <dbReference type="EMBL" id="AWG23360.1"/>
    </source>
</evidence>
<dbReference type="EMBL" id="CP020918">
    <property type="protein sequence ID" value="AWG23360.1"/>
    <property type="molecule type" value="Genomic_DNA"/>
</dbReference>
<feature type="domain" description="Manganese/iron superoxide dismutase C-terminal" evidence="7">
    <location>
        <begin position="145"/>
        <end position="248"/>
    </location>
</feature>
<dbReference type="SUPFAM" id="SSF46609">
    <property type="entry name" value="Fe,Mn superoxide dismutase (SOD), N-terminal domain"/>
    <property type="match status" value="1"/>
</dbReference>
<reference evidence="8 9" key="1">
    <citation type="submission" date="2017-04" db="EMBL/GenBank/DDBJ databases">
        <title>Compelte genome sequence of WV33.</title>
        <authorList>
            <person name="Lee P.C."/>
        </authorList>
    </citation>
    <scope>NUCLEOTIDE SEQUENCE [LARGE SCALE GENOMIC DNA]</scope>
    <source>
        <strain evidence="8 9">WV33</strain>
    </source>
</reference>
<dbReference type="PRINTS" id="PR01703">
    <property type="entry name" value="MNSODISMTASE"/>
</dbReference>
<dbReference type="GO" id="GO:0004784">
    <property type="term" value="F:superoxide dismutase activity"/>
    <property type="evidence" value="ECO:0007669"/>
    <property type="project" value="UniProtKB-EC"/>
</dbReference>
<gene>
    <name evidence="8" type="ORF">FFWV33_18400</name>
</gene>
<keyword evidence="4 5" id="KW-0560">Oxidoreductase</keyword>
<dbReference type="InterPro" id="IPR036324">
    <property type="entry name" value="Mn/Fe_SOD_N_sf"/>
</dbReference>
<proteinExistence type="inferred from homology"/>
<dbReference type="PROSITE" id="PS51257">
    <property type="entry name" value="PROKAR_LIPOPROTEIN"/>
    <property type="match status" value="1"/>
</dbReference>
<dbReference type="PANTHER" id="PTHR43595">
    <property type="entry name" value="37S RIBOSOMAL PROTEIN S26, MITOCHONDRIAL"/>
    <property type="match status" value="1"/>
</dbReference>
<evidence type="ECO:0000256" key="5">
    <source>
        <dbReference type="RuleBase" id="RU000414"/>
    </source>
</evidence>
<evidence type="ECO:0000256" key="1">
    <source>
        <dbReference type="ARBA" id="ARBA00008714"/>
    </source>
</evidence>
<evidence type="ECO:0000256" key="3">
    <source>
        <dbReference type="ARBA" id="ARBA00022723"/>
    </source>
</evidence>
<dbReference type="PROSITE" id="PS00088">
    <property type="entry name" value="SOD_MN"/>
    <property type="match status" value="1"/>
</dbReference>
<dbReference type="GO" id="GO:0046872">
    <property type="term" value="F:metal ion binding"/>
    <property type="evidence" value="ECO:0007669"/>
    <property type="project" value="UniProtKB-KW"/>
</dbReference>
<dbReference type="RefSeq" id="WP_108742257.1">
    <property type="nucleotide sequence ID" value="NZ_CP020918.1"/>
</dbReference>
<dbReference type="PANTHER" id="PTHR43595:SF2">
    <property type="entry name" value="SMALL RIBOSOMAL SUBUNIT PROTEIN MS42"/>
    <property type="match status" value="1"/>
</dbReference>
<dbReference type="Pfam" id="PF02777">
    <property type="entry name" value="Sod_Fe_C"/>
    <property type="match status" value="1"/>
</dbReference>
<dbReference type="Gene3D" id="1.10.287.990">
    <property type="entry name" value="Fe,Mn superoxide dismutase (SOD) domain"/>
    <property type="match status" value="1"/>
</dbReference>
<dbReference type="InterPro" id="IPR001189">
    <property type="entry name" value="Mn/Fe_SOD"/>
</dbReference>
<feature type="domain" description="Manganese/iron superoxide dismutase N-terminal" evidence="6">
    <location>
        <begin position="55"/>
        <end position="137"/>
    </location>
</feature>
<dbReference type="InterPro" id="IPR036314">
    <property type="entry name" value="SOD_C_sf"/>
</dbReference>
<dbReference type="InterPro" id="IPR019832">
    <property type="entry name" value="Mn/Fe_SOD_C"/>
</dbReference>
<dbReference type="Gene3D" id="3.55.40.20">
    <property type="entry name" value="Iron/manganese superoxide dismutase, C-terminal domain"/>
    <property type="match status" value="1"/>
</dbReference>
<evidence type="ECO:0000256" key="2">
    <source>
        <dbReference type="ARBA" id="ARBA00012682"/>
    </source>
</evidence>
<comment type="catalytic activity">
    <reaction evidence="5">
        <text>2 superoxide + 2 H(+) = H2O2 + O2</text>
        <dbReference type="Rhea" id="RHEA:20696"/>
        <dbReference type="ChEBI" id="CHEBI:15378"/>
        <dbReference type="ChEBI" id="CHEBI:15379"/>
        <dbReference type="ChEBI" id="CHEBI:16240"/>
        <dbReference type="ChEBI" id="CHEBI:18421"/>
        <dbReference type="EC" id="1.15.1.1"/>
    </reaction>
</comment>
<protein>
    <recommendedName>
        <fullName evidence="2 5">Superoxide dismutase</fullName>
        <ecNumber evidence="2 5">1.15.1.1</ecNumber>
    </recommendedName>
</protein>
<dbReference type="InterPro" id="IPR019831">
    <property type="entry name" value="Mn/Fe_SOD_N"/>
</dbReference>
<comment type="similarity">
    <text evidence="1 5">Belongs to the iron/manganese superoxide dismutase family.</text>
</comment>
<dbReference type="OrthoDB" id="9803125at2"/>